<dbReference type="Proteomes" id="UP000279594">
    <property type="component" value="Chromosome"/>
</dbReference>
<comment type="catalytic activity">
    <reaction evidence="1">
        <text>5-amino-6-(5-phospho-D-ribosylamino)uracil + H2O = 5,6-diaminouracil + D-ribose 5-phosphate</text>
        <dbReference type="Rhea" id="RHEA:55020"/>
        <dbReference type="ChEBI" id="CHEBI:15377"/>
        <dbReference type="ChEBI" id="CHEBI:46252"/>
        <dbReference type="ChEBI" id="CHEBI:58453"/>
        <dbReference type="ChEBI" id="CHEBI:78346"/>
    </reaction>
</comment>
<evidence type="ECO:0000256" key="2">
    <source>
        <dbReference type="ARBA" id="ARBA00000751"/>
    </source>
</evidence>
<dbReference type="Pfam" id="PF08719">
    <property type="entry name" value="NADAR"/>
    <property type="match status" value="1"/>
</dbReference>
<dbReference type="InterPro" id="IPR012816">
    <property type="entry name" value="NADAR"/>
</dbReference>
<protein>
    <submittedName>
        <fullName evidence="4">NADAR family protein</fullName>
    </submittedName>
</protein>
<evidence type="ECO:0000259" key="3">
    <source>
        <dbReference type="Pfam" id="PF08719"/>
    </source>
</evidence>
<dbReference type="InterPro" id="IPR037238">
    <property type="entry name" value="YbiA-like_sf"/>
</dbReference>
<keyword evidence="5" id="KW-1185">Reference proteome</keyword>
<dbReference type="AlphaFoldDB" id="A0A3G2EK78"/>
<comment type="catalytic activity">
    <reaction evidence="2">
        <text>2,5-diamino-6-hydroxy-4-(5-phosphoribosylamino)-pyrimidine + H2O = 2,5,6-triamino-4-hydroxypyrimidine + D-ribose 5-phosphate</text>
        <dbReference type="Rhea" id="RHEA:23436"/>
        <dbReference type="ChEBI" id="CHEBI:15377"/>
        <dbReference type="ChEBI" id="CHEBI:58614"/>
        <dbReference type="ChEBI" id="CHEBI:78346"/>
        <dbReference type="ChEBI" id="CHEBI:137796"/>
    </reaction>
</comment>
<accession>A0A3G2EK78</accession>
<dbReference type="Gene3D" id="1.10.357.40">
    <property type="entry name" value="YbiA-like"/>
    <property type="match status" value="1"/>
</dbReference>
<dbReference type="EMBL" id="CP033019">
    <property type="protein sequence ID" value="AYM79799.1"/>
    <property type="molecule type" value="Genomic_DNA"/>
</dbReference>
<organism evidence="4 5">
    <name type="scientific">Janthinobacterium agaricidamnosum</name>
    <dbReference type="NCBI Taxonomy" id="55508"/>
    <lineage>
        <taxon>Bacteria</taxon>
        <taxon>Pseudomonadati</taxon>
        <taxon>Pseudomonadota</taxon>
        <taxon>Betaproteobacteria</taxon>
        <taxon>Burkholderiales</taxon>
        <taxon>Oxalobacteraceae</taxon>
        <taxon>Janthinobacterium</taxon>
    </lineage>
</organism>
<sequence length="217" mass="24751">MRKMSSVNASTKFELLRTYTRSECVVFHRTKDPFGGLSNMAGGYAVTVNGVRFRTTEALYQACRFPQLPEVQRLVISEASPIVAKRKTMPFRDQTRKDWDSIRHKIMRWCLRVKLAQNYTEFGALLLSTGDGHIVEQSSKDTFWGARVIDQNTLAGENVLGRLLMELREDARIDEKQILRVVPPLPIPDFNLFGEPIEIVTAPNSEALHGYRSTMLF</sequence>
<reference evidence="4 5" key="1">
    <citation type="submission" date="2018-10" db="EMBL/GenBank/DDBJ databases">
        <title>Effects of UV and annual dynamics of microbial communities in freshwater RAS systems.</title>
        <authorList>
            <person name="Bekkelund A.K."/>
            <person name="Hansen B.R."/>
            <person name="Stokken H."/>
            <person name="Eriksen B.F."/>
            <person name="Kashulin N.A."/>
        </authorList>
    </citation>
    <scope>NUCLEOTIDE SEQUENCE [LARGE SCALE GENOMIC DNA]</scope>
    <source>
        <strain evidence="4 5">BHSEK</strain>
    </source>
</reference>
<proteinExistence type="predicted"/>
<evidence type="ECO:0000256" key="1">
    <source>
        <dbReference type="ARBA" id="ARBA00000022"/>
    </source>
</evidence>
<evidence type="ECO:0000313" key="4">
    <source>
        <dbReference type="EMBL" id="AYM79799.1"/>
    </source>
</evidence>
<dbReference type="CDD" id="cd15457">
    <property type="entry name" value="NADAR"/>
    <property type="match status" value="1"/>
</dbReference>
<dbReference type="SUPFAM" id="SSF143990">
    <property type="entry name" value="YbiA-like"/>
    <property type="match status" value="1"/>
</dbReference>
<feature type="domain" description="NADAR" evidence="3">
    <location>
        <begin position="27"/>
        <end position="170"/>
    </location>
</feature>
<name>A0A3G2EK78_9BURK</name>
<dbReference type="NCBIfam" id="TIGR02464">
    <property type="entry name" value="ribofla_fusion"/>
    <property type="match status" value="1"/>
</dbReference>
<gene>
    <name evidence="4" type="ORF">D9M09_24350</name>
</gene>
<evidence type="ECO:0000313" key="5">
    <source>
        <dbReference type="Proteomes" id="UP000279594"/>
    </source>
</evidence>